<evidence type="ECO:0000313" key="3">
    <source>
        <dbReference type="EMBL" id="MBU5674282.1"/>
    </source>
</evidence>
<protein>
    <submittedName>
        <fullName evidence="3">M1 family metallopeptidase</fullName>
    </submittedName>
</protein>
<organism evidence="3 4">
    <name type="scientific">Paenibacillus brevis</name>
    <dbReference type="NCBI Taxonomy" id="2841508"/>
    <lineage>
        <taxon>Bacteria</taxon>
        <taxon>Bacillati</taxon>
        <taxon>Bacillota</taxon>
        <taxon>Bacilli</taxon>
        <taxon>Bacillales</taxon>
        <taxon>Paenibacillaceae</taxon>
        <taxon>Paenibacillus</taxon>
    </lineage>
</organism>
<dbReference type="EMBL" id="JAHLQJ010000024">
    <property type="protein sequence ID" value="MBU5674282.1"/>
    <property type="molecule type" value="Genomic_DNA"/>
</dbReference>
<dbReference type="Pfam" id="PF01433">
    <property type="entry name" value="Peptidase_M1"/>
    <property type="match status" value="1"/>
</dbReference>
<gene>
    <name evidence="3" type="ORF">KQJ23_20785</name>
</gene>
<feature type="region of interest" description="Disordered" evidence="1">
    <location>
        <begin position="49"/>
        <end position="69"/>
    </location>
</feature>
<dbReference type="PANTHER" id="PTHR45726:SF3">
    <property type="entry name" value="LEUKOTRIENE A-4 HYDROLASE"/>
    <property type="match status" value="1"/>
</dbReference>
<comment type="caution">
    <text evidence="3">The sequence shown here is derived from an EMBL/GenBank/DDBJ whole genome shotgun (WGS) entry which is preliminary data.</text>
</comment>
<keyword evidence="4" id="KW-1185">Reference proteome</keyword>
<name>A0ABS6FXR9_9BACL</name>
<feature type="compositionally biased region" description="Polar residues" evidence="1">
    <location>
        <begin position="52"/>
        <end position="69"/>
    </location>
</feature>
<reference evidence="3 4" key="1">
    <citation type="submission" date="2021-06" db="EMBL/GenBank/DDBJ databases">
        <authorList>
            <person name="Sun Q."/>
            <person name="Li D."/>
        </authorList>
    </citation>
    <scope>NUCLEOTIDE SEQUENCE [LARGE SCALE GENOMIC DNA]</scope>
    <source>
        <strain evidence="3 4">MSJ-6</strain>
    </source>
</reference>
<evidence type="ECO:0000259" key="2">
    <source>
        <dbReference type="Pfam" id="PF01433"/>
    </source>
</evidence>
<evidence type="ECO:0000313" key="4">
    <source>
        <dbReference type="Proteomes" id="UP000743001"/>
    </source>
</evidence>
<sequence length="675" mass="75794">MTRRTTILGLSILAICLIVGTLRYSLASPPGEETSYASEQVKPLAAAETLANADSGSSNKPVPSAAESIQQPTAEVLSYRVTEYHIQVKLDEQNHVLTGTQTVTWTHPGKKAVNELYFHLYPNAFASADTTFMKESGGKLRGDVMPKDGWGGMELTEIRTTDGISLLHRIQFVQPDDGNANDQTLAKVRLPVTVRGGESITLKIQFKVELPKIFARMGAAGDFVMAGQWFPKLSVYEPAGTRGRTAEGWNLHQYHGNSEFYSDFGIYSVNIDVPDHYTVAATGFQTKPAIRKDGRKSIQFYADDVHDFAWSASPDFVYVEEPFSSSEVPGVRIKLYLDPKHEDLKERYFYAAKVALANFSKWYGRYPYSTLSIVVPPEEGNGAGGMEYPTLITAFGASGDSPSYDELERTVIHEIGHQFFYGMVASNEFEEAWLDEAFTSYAEDKLMEQEFGIQANLPVQSAIITSPVSLTEVAWKYGSGDNYAKNVYYRGKLVLLDIERQVGTKTMKRIMYSYSTKYRFKHPTTADFERIVEQTTGRSWKSYFKQYVYNGGMADFAVEDIQVREITSKEGTPLYESVVTLRQLGGDASKVPLLFSFKDGHTEKKVWNGEGERIELKLQYKEPIDFVQIDPDYSLVLENKHINNYLKNEIQEPVETRTTLGAVKLLESLLGLLVW</sequence>
<dbReference type="Proteomes" id="UP000743001">
    <property type="component" value="Unassembled WGS sequence"/>
</dbReference>
<evidence type="ECO:0000256" key="1">
    <source>
        <dbReference type="SAM" id="MobiDB-lite"/>
    </source>
</evidence>
<accession>A0ABS6FXR9</accession>
<dbReference type="PANTHER" id="PTHR45726">
    <property type="entry name" value="LEUKOTRIENE A-4 HYDROLASE"/>
    <property type="match status" value="1"/>
</dbReference>
<dbReference type="InterPro" id="IPR034015">
    <property type="entry name" value="M1_LTA4H"/>
</dbReference>
<dbReference type="CDD" id="cd09604">
    <property type="entry name" value="M1_APN_like"/>
    <property type="match status" value="1"/>
</dbReference>
<dbReference type="RefSeq" id="WP_216480849.1">
    <property type="nucleotide sequence ID" value="NZ_JAHLQJ010000024.1"/>
</dbReference>
<dbReference type="InterPro" id="IPR014782">
    <property type="entry name" value="Peptidase_M1_dom"/>
</dbReference>
<feature type="domain" description="Peptidase M1 membrane alanine aminopeptidase" evidence="2">
    <location>
        <begin position="364"/>
        <end position="547"/>
    </location>
</feature>
<proteinExistence type="predicted"/>